<organism evidence="2 3">
    <name type="scientific">Vitis vinifera</name>
    <name type="common">Grape</name>
    <dbReference type="NCBI Taxonomy" id="29760"/>
    <lineage>
        <taxon>Eukaryota</taxon>
        <taxon>Viridiplantae</taxon>
        <taxon>Streptophyta</taxon>
        <taxon>Embryophyta</taxon>
        <taxon>Tracheophyta</taxon>
        <taxon>Spermatophyta</taxon>
        <taxon>Magnoliopsida</taxon>
        <taxon>eudicotyledons</taxon>
        <taxon>Gunneridae</taxon>
        <taxon>Pentapetalae</taxon>
        <taxon>rosids</taxon>
        <taxon>Vitales</taxon>
        <taxon>Vitaceae</taxon>
        <taxon>Viteae</taxon>
        <taxon>Vitis</taxon>
    </lineage>
</organism>
<dbReference type="Proteomes" id="UP000288805">
    <property type="component" value="Unassembled WGS sequence"/>
</dbReference>
<evidence type="ECO:0000313" key="2">
    <source>
        <dbReference type="EMBL" id="RVW56489.1"/>
    </source>
</evidence>
<evidence type="ECO:0000313" key="3">
    <source>
        <dbReference type="Proteomes" id="UP000288805"/>
    </source>
</evidence>
<evidence type="ECO:0000256" key="1">
    <source>
        <dbReference type="SAM" id="MobiDB-lite"/>
    </source>
</evidence>
<feature type="region of interest" description="Disordered" evidence="1">
    <location>
        <begin position="97"/>
        <end position="164"/>
    </location>
</feature>
<sequence length="164" mass="17915">MLHLQEPQICQHFQSHHRISSHHRHSRHNKLRYLIEIIPLAPTTPSIVPMPEAISSASPTILEAPLIVPATSTPPPSESSITISTLEFRGPCHTLQTLSTTQEPTAPSEEATPAEQAIPSEKATPVKHTMPHQETTTAEVETPIQSTQETTTEPSSPHDPPTTT</sequence>
<dbReference type="EMBL" id="QGNW01001077">
    <property type="protein sequence ID" value="RVW56489.1"/>
    <property type="molecule type" value="Genomic_DNA"/>
</dbReference>
<accession>A0A438F949</accession>
<protein>
    <submittedName>
        <fullName evidence="2">Uncharacterized protein</fullName>
    </submittedName>
</protein>
<feature type="compositionally biased region" description="Low complexity" evidence="1">
    <location>
        <begin position="141"/>
        <end position="155"/>
    </location>
</feature>
<reference evidence="2 3" key="1">
    <citation type="journal article" date="2018" name="PLoS Genet.">
        <title>Population sequencing reveals clonal diversity and ancestral inbreeding in the grapevine cultivar Chardonnay.</title>
        <authorList>
            <person name="Roach M.J."/>
            <person name="Johnson D.L."/>
            <person name="Bohlmann J."/>
            <person name="van Vuuren H.J."/>
            <person name="Jones S.J."/>
            <person name="Pretorius I.S."/>
            <person name="Schmidt S.A."/>
            <person name="Borneman A.R."/>
        </authorList>
    </citation>
    <scope>NUCLEOTIDE SEQUENCE [LARGE SCALE GENOMIC DNA]</scope>
    <source>
        <strain evidence="3">cv. Chardonnay</strain>
        <tissue evidence="2">Leaf</tissue>
    </source>
</reference>
<proteinExistence type="predicted"/>
<dbReference type="AlphaFoldDB" id="A0A438F949"/>
<name>A0A438F949_VITVI</name>
<gene>
    <name evidence="2" type="ORF">CK203_072578</name>
</gene>
<comment type="caution">
    <text evidence="2">The sequence shown here is derived from an EMBL/GenBank/DDBJ whole genome shotgun (WGS) entry which is preliminary data.</text>
</comment>